<comment type="caution">
    <text evidence="1">The sequence shown here is derived from an EMBL/GenBank/DDBJ whole genome shotgun (WGS) entry which is preliminary data.</text>
</comment>
<gene>
    <name evidence="1" type="ORF">I7822_17930</name>
</gene>
<reference evidence="1 2" key="1">
    <citation type="submission" date="2021-03" db="EMBL/GenBank/DDBJ databases">
        <title>Whole genome sequence of Metabacillus bambusae BG109.</title>
        <authorList>
            <person name="Jeong J.W."/>
        </authorList>
    </citation>
    <scope>NUCLEOTIDE SEQUENCE [LARGE SCALE GENOMIC DNA]</scope>
    <source>
        <strain evidence="1 2">BG109</strain>
    </source>
</reference>
<evidence type="ECO:0000313" key="1">
    <source>
        <dbReference type="EMBL" id="MBO1513523.1"/>
    </source>
</evidence>
<name>A0ABS3N5T1_9BACI</name>
<dbReference type="Proteomes" id="UP000663981">
    <property type="component" value="Unassembled WGS sequence"/>
</dbReference>
<dbReference type="EMBL" id="JAGDEL010000015">
    <property type="protein sequence ID" value="MBO1513523.1"/>
    <property type="molecule type" value="Genomic_DNA"/>
</dbReference>
<proteinExistence type="predicted"/>
<protein>
    <submittedName>
        <fullName evidence="1">Uncharacterized protein</fullName>
    </submittedName>
</protein>
<evidence type="ECO:0000313" key="2">
    <source>
        <dbReference type="Proteomes" id="UP000663981"/>
    </source>
</evidence>
<accession>A0ABS3N5T1</accession>
<sequence>MYTVETILNRINETGYRIRPAYVQAMLKHSVAENENIRVDLSEYANIDFTSNRQVIEFINNKLLRREAIQGKTISNKILEQLYEETNKSFFQTLIAFRKCHDRYKKVVSLIKAVIDSEFNKDNDSSVTGFLNREKFETTWINPEAKQNSVGGISLSNPSLPFSTEDIKNIFVGDYIAIPCKDMEGVLYILNKYGDLLNNDNYIVIGTTLYADIRYSDWNGIPFPPSDEEEIKHMEDFRREIGIDYYGDKLKEESVQEEQIE</sequence>
<dbReference type="RefSeq" id="WP_207980482.1">
    <property type="nucleotide sequence ID" value="NZ_JAGDEL010000015.1"/>
</dbReference>
<organism evidence="1 2">
    <name type="scientific">Metabacillus bambusae</name>
    <dbReference type="NCBI Taxonomy" id="2795218"/>
    <lineage>
        <taxon>Bacteria</taxon>
        <taxon>Bacillati</taxon>
        <taxon>Bacillota</taxon>
        <taxon>Bacilli</taxon>
        <taxon>Bacillales</taxon>
        <taxon>Bacillaceae</taxon>
        <taxon>Metabacillus</taxon>
    </lineage>
</organism>
<keyword evidence="2" id="KW-1185">Reference proteome</keyword>